<name>A0A1Z3NDK3_BDEBC</name>
<dbReference type="AlphaFoldDB" id="A0A1Z3NDK3"/>
<accession>A0A1Z3NDK3</accession>
<sequence>MTSALVMACVVYGPAQSRDNVNNFKILQPLQIQDGRITTLARNQISQFESYDFKIEQYNLDQCPNSIIARDSKGRYAAVKGMYRANDGTSQGVFVFDDGNDERFKALIHCPYQFQPCDSGIDVISGWEIF</sequence>
<evidence type="ECO:0000313" key="2">
    <source>
        <dbReference type="Proteomes" id="UP000197003"/>
    </source>
</evidence>
<proteinExistence type="predicted"/>
<dbReference type="EMBL" id="CP020946">
    <property type="protein sequence ID" value="ASD65543.1"/>
    <property type="molecule type" value="Genomic_DNA"/>
</dbReference>
<protein>
    <submittedName>
        <fullName evidence="1">Uncharacterized protein</fullName>
    </submittedName>
</protein>
<gene>
    <name evidence="1" type="ORF">B9G79_14735</name>
</gene>
<dbReference type="OrthoDB" id="5293733at2"/>
<organism evidence="1 2">
    <name type="scientific">Bdellovibrio bacteriovorus</name>
    <dbReference type="NCBI Taxonomy" id="959"/>
    <lineage>
        <taxon>Bacteria</taxon>
        <taxon>Pseudomonadati</taxon>
        <taxon>Bdellovibrionota</taxon>
        <taxon>Bdellovibrionia</taxon>
        <taxon>Bdellovibrionales</taxon>
        <taxon>Pseudobdellovibrionaceae</taxon>
        <taxon>Bdellovibrio</taxon>
    </lineage>
</organism>
<dbReference type="Proteomes" id="UP000197003">
    <property type="component" value="Chromosome"/>
</dbReference>
<reference evidence="1 2" key="1">
    <citation type="submission" date="2017-04" db="EMBL/GenBank/DDBJ databases">
        <title>Whole genome sequence of Bdellovibrio bacteriovorus strain SSB218315.</title>
        <authorList>
            <person name="Oyedara O."/>
            <person name="Rodriguez-Perez M.A."/>
        </authorList>
    </citation>
    <scope>NUCLEOTIDE SEQUENCE [LARGE SCALE GENOMIC DNA]</scope>
    <source>
        <strain evidence="1 2">SSB218315</strain>
    </source>
</reference>
<evidence type="ECO:0000313" key="1">
    <source>
        <dbReference type="EMBL" id="ASD65543.1"/>
    </source>
</evidence>